<accession>A0A4Y2RSR9</accession>
<reference evidence="1 2" key="1">
    <citation type="journal article" date="2019" name="Sci. Rep.">
        <title>Orb-weaving spider Araneus ventricosus genome elucidates the spidroin gene catalogue.</title>
        <authorList>
            <person name="Kono N."/>
            <person name="Nakamura H."/>
            <person name="Ohtoshi R."/>
            <person name="Moran D.A.P."/>
            <person name="Shinohara A."/>
            <person name="Yoshida Y."/>
            <person name="Fujiwara M."/>
            <person name="Mori M."/>
            <person name="Tomita M."/>
            <person name="Arakawa K."/>
        </authorList>
    </citation>
    <scope>NUCLEOTIDE SEQUENCE [LARGE SCALE GENOMIC DNA]</scope>
</reference>
<evidence type="ECO:0000313" key="2">
    <source>
        <dbReference type="Proteomes" id="UP000499080"/>
    </source>
</evidence>
<dbReference type="EMBL" id="BGPR01147267">
    <property type="protein sequence ID" value="GBN78892.1"/>
    <property type="molecule type" value="Genomic_DNA"/>
</dbReference>
<gene>
    <name evidence="1" type="ORF">AVEN_170964_1</name>
</gene>
<dbReference type="AlphaFoldDB" id="A0A4Y2RSR9"/>
<keyword evidence="2" id="KW-1185">Reference proteome</keyword>
<organism evidence="1 2">
    <name type="scientific">Araneus ventricosus</name>
    <name type="common">Orbweaver spider</name>
    <name type="synonym">Epeira ventricosa</name>
    <dbReference type="NCBI Taxonomy" id="182803"/>
    <lineage>
        <taxon>Eukaryota</taxon>
        <taxon>Metazoa</taxon>
        <taxon>Ecdysozoa</taxon>
        <taxon>Arthropoda</taxon>
        <taxon>Chelicerata</taxon>
        <taxon>Arachnida</taxon>
        <taxon>Araneae</taxon>
        <taxon>Araneomorphae</taxon>
        <taxon>Entelegynae</taxon>
        <taxon>Araneoidea</taxon>
        <taxon>Araneidae</taxon>
        <taxon>Araneus</taxon>
    </lineage>
</organism>
<sequence length="69" mass="7374">MLRQGGVMFLWSYIVEDPLVRSASCKGTNGSRSSGVATEGKEGMEAPVLGGTIESKYYCASVAYLHKKA</sequence>
<feature type="non-terminal residue" evidence="1">
    <location>
        <position position="69"/>
    </location>
</feature>
<comment type="caution">
    <text evidence="1">The sequence shown here is derived from an EMBL/GenBank/DDBJ whole genome shotgun (WGS) entry which is preliminary data.</text>
</comment>
<proteinExistence type="predicted"/>
<protein>
    <submittedName>
        <fullName evidence="1">Uncharacterized protein</fullName>
    </submittedName>
</protein>
<name>A0A4Y2RSR9_ARAVE</name>
<dbReference type="Proteomes" id="UP000499080">
    <property type="component" value="Unassembled WGS sequence"/>
</dbReference>
<evidence type="ECO:0000313" key="1">
    <source>
        <dbReference type="EMBL" id="GBN78892.1"/>
    </source>
</evidence>